<organism evidence="2 3">
    <name type="scientific">Acidianus brierleyi</name>
    <dbReference type="NCBI Taxonomy" id="41673"/>
    <lineage>
        <taxon>Archaea</taxon>
        <taxon>Thermoproteota</taxon>
        <taxon>Thermoprotei</taxon>
        <taxon>Sulfolobales</taxon>
        <taxon>Sulfolobaceae</taxon>
        <taxon>Acidianus</taxon>
    </lineage>
</organism>
<feature type="domain" description="HTH bat-type" evidence="1">
    <location>
        <begin position="198"/>
        <end position="250"/>
    </location>
</feature>
<proteinExistence type="predicted"/>
<evidence type="ECO:0000259" key="1">
    <source>
        <dbReference type="Pfam" id="PF04967"/>
    </source>
</evidence>
<protein>
    <recommendedName>
        <fullName evidence="1">HTH bat-type domain-containing protein</fullName>
    </recommendedName>
</protein>
<sequence length="259" mass="30233">MFILFLLILTFKAVKYFILSIIKNIMENSLTFYELTAHYVHESDWTSKFMDVDKFHLQISPFNSFLSSEGEVEVSTVRVSSKDVLKTLQKVLRSHWKIKRVLFLYPINDGYPKILKLGVIGDLRDTIRATAYTLGAIADTSLYYEGKEFWSILFTQEYGIDGMRRYMEMHGKVLDLNVRKTKMPDILSKYEFKDFSILTPREAEILKIAYKEGLFEYPKKNNIDNVARNIGITKSSFNEILRKALKKILKTVNDSLEDF</sequence>
<dbReference type="KEGG" id="abri:DFR85_12620"/>
<evidence type="ECO:0000313" key="2">
    <source>
        <dbReference type="EMBL" id="AWR95313.1"/>
    </source>
</evidence>
<dbReference type="EMBL" id="CP029289">
    <property type="protein sequence ID" value="AWR95313.1"/>
    <property type="molecule type" value="Genomic_DNA"/>
</dbReference>
<reference evidence="2 3" key="1">
    <citation type="submission" date="2018-05" db="EMBL/GenBank/DDBJ databases">
        <title>Complete Genome Sequences of Extremely Thermoacidophilic, Metal-Mobilizing Type-Strain Members of the Archaeal Family Sulfolobaceae: Acidianus brierleyi DSM-1651T, Acidianus sulfidivorans DSM-18786T, Metallosphaera hakonensis DSM-7519T, and Metallosphaera prunae DSM-10039T.</title>
        <authorList>
            <person name="Counts J.A."/>
            <person name="Kelly R.M."/>
        </authorList>
    </citation>
    <scope>NUCLEOTIDE SEQUENCE [LARGE SCALE GENOMIC DNA]</scope>
    <source>
        <strain evidence="2 3">DSM 1651</strain>
    </source>
</reference>
<name>A0A2U9IH01_9CREN</name>
<dbReference type="AlphaFoldDB" id="A0A2U9IH01"/>
<keyword evidence="3" id="KW-1185">Reference proteome</keyword>
<dbReference type="Pfam" id="PF04967">
    <property type="entry name" value="HTH_10"/>
    <property type="match status" value="1"/>
</dbReference>
<dbReference type="PANTHER" id="PTHR34236">
    <property type="entry name" value="DIMETHYL SULFOXIDE REDUCTASE TRANSCRIPTIONAL ACTIVATOR"/>
    <property type="match status" value="1"/>
</dbReference>
<accession>A0A2U9IH01</accession>
<dbReference type="Proteomes" id="UP000248044">
    <property type="component" value="Chromosome"/>
</dbReference>
<gene>
    <name evidence="2" type="ORF">DFR85_12620</name>
</gene>
<dbReference type="PANTHER" id="PTHR34236:SF1">
    <property type="entry name" value="DIMETHYL SULFOXIDE REDUCTASE TRANSCRIPTIONAL ACTIVATOR"/>
    <property type="match status" value="1"/>
</dbReference>
<evidence type="ECO:0000313" key="3">
    <source>
        <dbReference type="Proteomes" id="UP000248044"/>
    </source>
</evidence>
<dbReference type="InterPro" id="IPR007050">
    <property type="entry name" value="HTH_bacterioopsin"/>
</dbReference>